<keyword evidence="1" id="KW-0472">Membrane</keyword>
<keyword evidence="3" id="KW-1185">Reference proteome</keyword>
<reference evidence="3" key="1">
    <citation type="submission" date="2016-10" db="EMBL/GenBank/DDBJ databases">
        <authorList>
            <person name="Varghese N."/>
            <person name="Submissions S."/>
        </authorList>
    </citation>
    <scope>NUCLEOTIDE SEQUENCE [LARGE SCALE GENOMIC DNA]</scope>
    <source>
        <strain evidence="3">DSM 18579</strain>
    </source>
</reference>
<feature type="transmembrane region" description="Helical" evidence="1">
    <location>
        <begin position="36"/>
        <end position="58"/>
    </location>
</feature>
<dbReference type="RefSeq" id="WP_093320549.1">
    <property type="nucleotide sequence ID" value="NZ_FOHV01000017.1"/>
</dbReference>
<name>A0A1I0DKH0_9GAMM</name>
<evidence type="ECO:0000313" key="2">
    <source>
        <dbReference type="EMBL" id="SET32955.1"/>
    </source>
</evidence>
<accession>A0A1I0DKH0</accession>
<dbReference type="AlphaFoldDB" id="A0A1I0DKH0"/>
<feature type="transmembrane region" description="Helical" evidence="1">
    <location>
        <begin position="70"/>
        <end position="91"/>
    </location>
</feature>
<gene>
    <name evidence="2" type="ORF">SAMN02583745_02031</name>
</gene>
<keyword evidence="1" id="KW-1133">Transmembrane helix</keyword>
<dbReference type="Proteomes" id="UP000242642">
    <property type="component" value="Unassembled WGS sequence"/>
</dbReference>
<sequence>MGQIKSSKQADKTESLHVKASEPTPVVAFYVYKTKIVAVFLTCIFFLLLSGGMLLLSSGDILAAYQKHRFISSIFLGLILLAIVRGLAWFIQKKKPVLTLSETGIYTDNMLKPLPLSDIEDVQVTSLTSKLVETWTFEFKLSSTVGPIELQGNDLTSSYDKNTHTYRFETIELKGYDKGHVVQLIKHYKNIMNAKSN</sequence>
<evidence type="ECO:0000256" key="1">
    <source>
        <dbReference type="SAM" id="Phobius"/>
    </source>
</evidence>
<protein>
    <submittedName>
        <fullName evidence="2">Uncharacterized protein</fullName>
    </submittedName>
</protein>
<keyword evidence="1" id="KW-0812">Transmembrane</keyword>
<proteinExistence type="predicted"/>
<dbReference type="EMBL" id="FOHV01000017">
    <property type="protein sequence ID" value="SET32955.1"/>
    <property type="molecule type" value="Genomic_DNA"/>
</dbReference>
<organism evidence="2 3">
    <name type="scientific">Thorsellia anophelis DSM 18579</name>
    <dbReference type="NCBI Taxonomy" id="1123402"/>
    <lineage>
        <taxon>Bacteria</taxon>
        <taxon>Pseudomonadati</taxon>
        <taxon>Pseudomonadota</taxon>
        <taxon>Gammaproteobacteria</taxon>
        <taxon>Enterobacterales</taxon>
        <taxon>Thorselliaceae</taxon>
        <taxon>Thorsellia</taxon>
    </lineage>
</organism>
<evidence type="ECO:0000313" key="3">
    <source>
        <dbReference type="Proteomes" id="UP000242642"/>
    </source>
</evidence>